<dbReference type="PRINTS" id="PR00364">
    <property type="entry name" value="DISEASERSIST"/>
</dbReference>
<keyword evidence="4" id="KW-0547">Nucleotide-binding</keyword>
<dbReference type="SUPFAM" id="SSF52540">
    <property type="entry name" value="P-loop containing nucleoside triphosphate hydrolases"/>
    <property type="match status" value="1"/>
</dbReference>
<dbReference type="InterPro" id="IPR027417">
    <property type="entry name" value="P-loop_NTPase"/>
</dbReference>
<evidence type="ECO:0000256" key="4">
    <source>
        <dbReference type="ARBA" id="ARBA00022741"/>
    </source>
</evidence>
<feature type="coiled-coil region" evidence="7">
    <location>
        <begin position="25"/>
        <end position="59"/>
    </location>
</feature>
<dbReference type="FunFam" id="1.10.8.430:FF:000003">
    <property type="entry name" value="Probable disease resistance protein At5g66910"/>
    <property type="match status" value="1"/>
</dbReference>
<dbReference type="Proteomes" id="UP000030689">
    <property type="component" value="Unassembled WGS sequence"/>
</dbReference>
<dbReference type="PANTHER" id="PTHR33463">
    <property type="entry name" value="NB-ARC DOMAIN-CONTAINING PROTEIN-RELATED"/>
    <property type="match status" value="1"/>
</dbReference>
<evidence type="ECO:0000256" key="2">
    <source>
        <dbReference type="ARBA" id="ARBA00022614"/>
    </source>
</evidence>
<dbReference type="InterPro" id="IPR002182">
    <property type="entry name" value="NB-ARC"/>
</dbReference>
<organism evidence="11 12">
    <name type="scientific">Eutrema salsugineum</name>
    <name type="common">Saltwater cress</name>
    <name type="synonym">Sisymbrium salsugineum</name>
    <dbReference type="NCBI Taxonomy" id="72664"/>
    <lineage>
        <taxon>Eukaryota</taxon>
        <taxon>Viridiplantae</taxon>
        <taxon>Streptophyta</taxon>
        <taxon>Embryophyta</taxon>
        <taxon>Tracheophyta</taxon>
        <taxon>Spermatophyta</taxon>
        <taxon>Magnoliopsida</taxon>
        <taxon>eudicotyledons</taxon>
        <taxon>Gunneridae</taxon>
        <taxon>Pentapetalae</taxon>
        <taxon>rosids</taxon>
        <taxon>malvids</taxon>
        <taxon>Brassicales</taxon>
        <taxon>Brassicaceae</taxon>
        <taxon>Eutremeae</taxon>
        <taxon>Eutrema</taxon>
    </lineage>
</organism>
<comment type="similarity">
    <text evidence="1">Belongs to the disease resistance NB-LRR family.</text>
</comment>
<dbReference type="eggNOG" id="KOG4658">
    <property type="taxonomic scope" value="Eukaryota"/>
</dbReference>
<evidence type="ECO:0000259" key="10">
    <source>
        <dbReference type="Pfam" id="PF23598"/>
    </source>
</evidence>
<dbReference type="KEGG" id="eus:EUTSA_v10017979mg"/>
<keyword evidence="7" id="KW-0175">Coiled coil</keyword>
<evidence type="ECO:0000313" key="12">
    <source>
        <dbReference type="Proteomes" id="UP000030689"/>
    </source>
</evidence>
<name>V4LL01_EUTSA</name>
<evidence type="ECO:0000256" key="7">
    <source>
        <dbReference type="SAM" id="Coils"/>
    </source>
</evidence>
<evidence type="ECO:0000259" key="9">
    <source>
        <dbReference type="Pfam" id="PF23559"/>
    </source>
</evidence>
<dbReference type="Gene3D" id="3.80.10.10">
    <property type="entry name" value="Ribonuclease Inhibitor"/>
    <property type="match status" value="2"/>
</dbReference>
<dbReference type="GO" id="GO:0005524">
    <property type="term" value="F:ATP binding"/>
    <property type="evidence" value="ECO:0007669"/>
    <property type="project" value="UniProtKB-KW"/>
</dbReference>
<keyword evidence="3" id="KW-0677">Repeat</keyword>
<keyword evidence="12" id="KW-1185">Reference proteome</keyword>
<feature type="domain" description="NB-ARC" evidence="8">
    <location>
        <begin position="155"/>
        <end position="324"/>
    </location>
</feature>
<dbReference type="Gramene" id="ESQ51230">
    <property type="protein sequence ID" value="ESQ51230"/>
    <property type="gene ID" value="EUTSA_v10017979mg"/>
</dbReference>
<gene>
    <name evidence="11" type="ORF">EUTSA_v10017979mg</name>
</gene>
<proteinExistence type="inferred from homology"/>
<dbReference type="Pfam" id="PF00931">
    <property type="entry name" value="NB-ARC"/>
    <property type="match status" value="1"/>
</dbReference>
<evidence type="ECO:0000256" key="1">
    <source>
        <dbReference type="ARBA" id="ARBA00008894"/>
    </source>
</evidence>
<keyword evidence="5" id="KW-0611">Plant defense</keyword>
<dbReference type="Gene3D" id="3.40.50.300">
    <property type="entry name" value="P-loop containing nucleotide triphosphate hydrolases"/>
    <property type="match status" value="1"/>
</dbReference>
<dbReference type="InterPro" id="IPR036388">
    <property type="entry name" value="WH-like_DNA-bd_sf"/>
</dbReference>
<dbReference type="OrthoDB" id="664960at2759"/>
<dbReference type="Pfam" id="PF23598">
    <property type="entry name" value="LRR_14"/>
    <property type="match status" value="1"/>
</dbReference>
<dbReference type="InterPro" id="IPR032675">
    <property type="entry name" value="LRR_dom_sf"/>
</dbReference>
<dbReference type="InterPro" id="IPR050905">
    <property type="entry name" value="Plant_NBS-LRR"/>
</dbReference>
<dbReference type="FunFam" id="3.40.50.300:FF:001091">
    <property type="entry name" value="Probable disease resistance protein At1g61300"/>
    <property type="match status" value="1"/>
</dbReference>
<dbReference type="Gene3D" id="1.10.8.430">
    <property type="entry name" value="Helical domain of apoptotic protease-activating factors"/>
    <property type="match status" value="1"/>
</dbReference>
<evidence type="ECO:0000256" key="5">
    <source>
        <dbReference type="ARBA" id="ARBA00022821"/>
    </source>
</evidence>
<feature type="domain" description="Disease resistance R13L4/SHOC-2-like LRR" evidence="10">
    <location>
        <begin position="554"/>
        <end position="714"/>
    </location>
</feature>
<dbReference type="OMA" id="NCAFEEL"/>
<sequence>MGITFSCDQVLIAACGCFFGSGNYIHRMETNLEALGKAMKTLEGRRNDLLRSVDREEDRGLQRLDEVQDWFSRVEGLGSQVNGLLEARSTETQRLCLLNYWSEDCVSSYEYGEKVFKKLEEAEKLLSEGVFPVLARETPVPKVEKMHIQTTVGLDEMVKRVWNCLMKNGRRTLGLYGMGGVGKTTLLARINDELFEENNGSYYVMWVMVSKDFENKGIQDQILQRLHLDKELEQKTEKEKASLIYNLLMRRKFVLLMDDLWSEVDLNRIGVPPLTEENGSKLVFTTRSKEVCKDMKADEAMQVNCLSWDEAWDLFQKEVGETTLKSHQDIPRLAREVARRCRGLPLALCVIGKTMAYKETVQEWHHAIEVLNSSRREFPGMEENILPILKFSYDWLKDEKVKLCFLYYSLFPEDCEMEKDELIEYWICEKFIDGNRDEYGVNNQGHDIIGSLVRAHLLKDGTKVKMHEVIREMALWIISNFGKHKKTLCVKNGEQSHETPKDIDREIVRRISLMSNHVTNTSCISNLSTLLFKRKRLANISGGFFPCMPALVVLDLSENESLSKLPEDISHLGSLEYLNLYGTGIKSLPVGLKELRKLIYLNLEYSELQCIDGIVGSLLNLQVLKLYCSDVYVDEALLKELQLLEHLKLSTLCIRDAKILESIQGVAPLAKSIQTLRLSYISSPRVTLYTPALSGLQRLEIRSSEICEIKIDWEDKERGECSPCFKQLSHVSITKLEGPTDLTWLLFAQNLRALDVYQSSSIENIIDRNKAMKITRVHPNIVVPLGNLESLQLSMMDELRSICVNSPALPKLSYLKVFRCPKLPEDAIDILGDATPKDFS</sequence>
<reference evidence="11 12" key="1">
    <citation type="journal article" date="2013" name="Front. Plant Sci.">
        <title>The Reference Genome of the Halophytic Plant Eutrema salsugineum.</title>
        <authorList>
            <person name="Yang R."/>
            <person name="Jarvis D.E."/>
            <person name="Chen H."/>
            <person name="Beilstein M.A."/>
            <person name="Grimwood J."/>
            <person name="Jenkins J."/>
            <person name="Shu S."/>
            <person name="Prochnik S."/>
            <person name="Xin M."/>
            <person name="Ma C."/>
            <person name="Schmutz J."/>
            <person name="Wing R.A."/>
            <person name="Mitchell-Olds T."/>
            <person name="Schumaker K.S."/>
            <person name="Wang X."/>
        </authorList>
    </citation>
    <scope>NUCLEOTIDE SEQUENCE [LARGE SCALE GENOMIC DNA]</scope>
</reference>
<dbReference type="AlphaFoldDB" id="V4LL01"/>
<dbReference type="InterPro" id="IPR058922">
    <property type="entry name" value="WHD_DRP"/>
</dbReference>
<dbReference type="PANTHER" id="PTHR33463:SF220">
    <property type="entry name" value="NB-ARC DOMAIN-CONTAINING PROTEIN"/>
    <property type="match status" value="1"/>
</dbReference>
<protein>
    <submittedName>
        <fullName evidence="11">Uncharacterized protein</fullName>
    </submittedName>
</protein>
<dbReference type="FunFam" id="1.10.10.10:FF:000322">
    <property type="entry name" value="Probable disease resistance protein At1g63360"/>
    <property type="match status" value="1"/>
</dbReference>
<dbReference type="Pfam" id="PF23559">
    <property type="entry name" value="WHD_DRP"/>
    <property type="match status" value="1"/>
</dbReference>
<evidence type="ECO:0000313" key="11">
    <source>
        <dbReference type="EMBL" id="ESQ51230.1"/>
    </source>
</evidence>
<dbReference type="SUPFAM" id="SSF52058">
    <property type="entry name" value="L domain-like"/>
    <property type="match status" value="1"/>
</dbReference>
<evidence type="ECO:0000256" key="6">
    <source>
        <dbReference type="ARBA" id="ARBA00022840"/>
    </source>
</evidence>
<keyword evidence="6" id="KW-0067">ATP-binding</keyword>
<dbReference type="InterPro" id="IPR042197">
    <property type="entry name" value="Apaf_helical"/>
</dbReference>
<evidence type="ECO:0000259" key="8">
    <source>
        <dbReference type="Pfam" id="PF00931"/>
    </source>
</evidence>
<keyword evidence="2" id="KW-0433">Leucine-rich repeat</keyword>
<dbReference type="EMBL" id="KI517385">
    <property type="protein sequence ID" value="ESQ51230.1"/>
    <property type="molecule type" value="Genomic_DNA"/>
</dbReference>
<dbReference type="GO" id="GO:0006952">
    <property type="term" value="P:defense response"/>
    <property type="evidence" value="ECO:0007669"/>
    <property type="project" value="UniProtKB-KW"/>
</dbReference>
<feature type="domain" description="Disease resistance protein winged helix" evidence="9">
    <location>
        <begin position="410"/>
        <end position="474"/>
    </location>
</feature>
<accession>V4LL01</accession>
<dbReference type="InterPro" id="IPR055414">
    <property type="entry name" value="LRR_R13L4/SHOC2-like"/>
</dbReference>
<dbReference type="GO" id="GO:0043531">
    <property type="term" value="F:ADP binding"/>
    <property type="evidence" value="ECO:0007669"/>
    <property type="project" value="InterPro"/>
</dbReference>
<evidence type="ECO:0000256" key="3">
    <source>
        <dbReference type="ARBA" id="ARBA00022737"/>
    </source>
</evidence>
<dbReference type="Gene3D" id="1.10.10.10">
    <property type="entry name" value="Winged helix-like DNA-binding domain superfamily/Winged helix DNA-binding domain"/>
    <property type="match status" value="1"/>
</dbReference>